<dbReference type="Pfam" id="PF04479">
    <property type="entry name" value="RTA1"/>
    <property type="match status" value="1"/>
</dbReference>
<dbReference type="InterPro" id="IPR007568">
    <property type="entry name" value="RTA1"/>
</dbReference>
<evidence type="ECO:0000256" key="5">
    <source>
        <dbReference type="SAM" id="Phobius"/>
    </source>
</evidence>
<dbReference type="Proteomes" id="UP000807469">
    <property type="component" value="Unassembled WGS sequence"/>
</dbReference>
<dbReference type="GO" id="GO:0005886">
    <property type="term" value="C:plasma membrane"/>
    <property type="evidence" value="ECO:0007669"/>
    <property type="project" value="TreeGrafter"/>
</dbReference>
<name>A0A9P5YR96_9AGAR</name>
<evidence type="ECO:0000313" key="6">
    <source>
        <dbReference type="EMBL" id="KAF9472235.1"/>
    </source>
</evidence>
<dbReference type="AlphaFoldDB" id="A0A9P5YR96"/>
<comment type="subcellular location">
    <subcellularLocation>
        <location evidence="1">Membrane</location>
        <topology evidence="1">Multi-pass membrane protein</topology>
    </subcellularLocation>
</comment>
<feature type="transmembrane region" description="Helical" evidence="5">
    <location>
        <begin position="159"/>
        <end position="183"/>
    </location>
</feature>
<feature type="transmembrane region" description="Helical" evidence="5">
    <location>
        <begin position="119"/>
        <end position="139"/>
    </location>
</feature>
<evidence type="ECO:0000256" key="2">
    <source>
        <dbReference type="ARBA" id="ARBA00022692"/>
    </source>
</evidence>
<feature type="transmembrane region" description="Helical" evidence="5">
    <location>
        <begin position="225"/>
        <end position="246"/>
    </location>
</feature>
<proteinExistence type="predicted"/>
<comment type="caution">
    <text evidence="6">The sequence shown here is derived from an EMBL/GenBank/DDBJ whole genome shotgun (WGS) entry which is preliminary data.</text>
</comment>
<evidence type="ECO:0000256" key="4">
    <source>
        <dbReference type="ARBA" id="ARBA00023136"/>
    </source>
</evidence>
<dbReference type="GO" id="GO:0000324">
    <property type="term" value="C:fungal-type vacuole"/>
    <property type="evidence" value="ECO:0007669"/>
    <property type="project" value="TreeGrafter"/>
</dbReference>
<dbReference type="PANTHER" id="PTHR31465">
    <property type="entry name" value="PROTEIN RTA1-RELATED"/>
    <property type="match status" value="1"/>
</dbReference>
<keyword evidence="2 5" id="KW-0812">Transmembrane</keyword>
<feature type="transmembrane region" description="Helical" evidence="5">
    <location>
        <begin position="47"/>
        <end position="67"/>
    </location>
</feature>
<dbReference type="PANTHER" id="PTHR31465:SF9">
    <property type="entry name" value="SPHINGOID LONG-CHAIN BASE TRANSPORTER RSB1"/>
    <property type="match status" value="1"/>
</dbReference>
<dbReference type="EMBL" id="MU155560">
    <property type="protein sequence ID" value="KAF9472235.1"/>
    <property type="molecule type" value="Genomic_DNA"/>
</dbReference>
<gene>
    <name evidence="6" type="ORF">BDN70DRAFT_887220</name>
</gene>
<evidence type="ECO:0000256" key="3">
    <source>
        <dbReference type="ARBA" id="ARBA00022989"/>
    </source>
</evidence>
<evidence type="ECO:0000313" key="7">
    <source>
        <dbReference type="Proteomes" id="UP000807469"/>
    </source>
</evidence>
<keyword evidence="3 5" id="KW-1133">Transmembrane helix</keyword>
<organism evidence="6 7">
    <name type="scientific">Pholiota conissans</name>
    <dbReference type="NCBI Taxonomy" id="109636"/>
    <lineage>
        <taxon>Eukaryota</taxon>
        <taxon>Fungi</taxon>
        <taxon>Dikarya</taxon>
        <taxon>Basidiomycota</taxon>
        <taxon>Agaricomycotina</taxon>
        <taxon>Agaricomycetes</taxon>
        <taxon>Agaricomycetidae</taxon>
        <taxon>Agaricales</taxon>
        <taxon>Agaricineae</taxon>
        <taxon>Strophariaceae</taxon>
        <taxon>Pholiota</taxon>
    </lineage>
</organism>
<keyword evidence="4 5" id="KW-0472">Membrane</keyword>
<feature type="transmembrane region" description="Helical" evidence="5">
    <location>
        <begin position="87"/>
        <end position="107"/>
    </location>
</feature>
<feature type="transmembrane region" description="Helical" evidence="5">
    <location>
        <begin position="22"/>
        <end position="40"/>
    </location>
</feature>
<accession>A0A9P5YR96</accession>
<sequence length="304" mass="33266">MGLNDNTDRANTDLYGYVPSKAVAIIFVVLFSISTLLHFGQALRYRTWFMLITVFLCGCLEVLGWAARLWSSISPTNSTPFQIEITATIIAPTPLLAANFVIFGRIIRALGQKYSRLNPRLYTIIFTCSDVASLVVQGLGGGVASAADTLDGANRGAKIMLGGIIFQLIIIVIFSICAVEYFIRYNKDAAPNSLKMSQREKLAGSEASSRNSDSGRGVLTPNLRYMTYALAFSTTVLFIRGVYRIIELAGGWEGRILHTEVYFNVLDGAMVVLAIYTVNFVHPGIFLPPRNAIPSRSEESTLAA</sequence>
<dbReference type="OrthoDB" id="3358017at2759"/>
<evidence type="ECO:0000256" key="1">
    <source>
        <dbReference type="ARBA" id="ARBA00004141"/>
    </source>
</evidence>
<reference evidence="6" key="1">
    <citation type="submission" date="2020-11" db="EMBL/GenBank/DDBJ databases">
        <authorList>
            <consortium name="DOE Joint Genome Institute"/>
            <person name="Ahrendt S."/>
            <person name="Riley R."/>
            <person name="Andreopoulos W."/>
            <person name="Labutti K."/>
            <person name="Pangilinan J."/>
            <person name="Ruiz-Duenas F.J."/>
            <person name="Barrasa J.M."/>
            <person name="Sanchez-Garcia M."/>
            <person name="Camarero S."/>
            <person name="Miyauchi S."/>
            <person name="Serrano A."/>
            <person name="Linde D."/>
            <person name="Babiker R."/>
            <person name="Drula E."/>
            <person name="Ayuso-Fernandez I."/>
            <person name="Pacheco R."/>
            <person name="Padilla G."/>
            <person name="Ferreira P."/>
            <person name="Barriuso J."/>
            <person name="Kellner H."/>
            <person name="Castanera R."/>
            <person name="Alfaro M."/>
            <person name="Ramirez L."/>
            <person name="Pisabarro A.G."/>
            <person name="Kuo A."/>
            <person name="Tritt A."/>
            <person name="Lipzen A."/>
            <person name="He G."/>
            <person name="Yan M."/>
            <person name="Ng V."/>
            <person name="Cullen D."/>
            <person name="Martin F."/>
            <person name="Rosso M.-N."/>
            <person name="Henrissat B."/>
            <person name="Hibbett D."/>
            <person name="Martinez A.T."/>
            <person name="Grigoriev I.V."/>
        </authorList>
    </citation>
    <scope>NUCLEOTIDE SEQUENCE</scope>
    <source>
        <strain evidence="6">CIRM-BRFM 674</strain>
    </source>
</reference>
<keyword evidence="7" id="KW-1185">Reference proteome</keyword>
<protein>
    <submittedName>
        <fullName evidence="6">RTA1 like protein</fullName>
    </submittedName>
</protein>
<feature type="transmembrane region" description="Helical" evidence="5">
    <location>
        <begin position="261"/>
        <end position="281"/>
    </location>
</feature>